<comment type="caution">
    <text evidence="2">The sequence shown here is derived from an EMBL/GenBank/DDBJ whole genome shotgun (WGS) entry which is preliminary data.</text>
</comment>
<evidence type="ECO:0008006" key="4">
    <source>
        <dbReference type="Google" id="ProtNLM"/>
    </source>
</evidence>
<organism evidence="2 3">
    <name type="scientific">Rufibacter hautae</name>
    <dbReference type="NCBI Taxonomy" id="2595005"/>
    <lineage>
        <taxon>Bacteria</taxon>
        <taxon>Pseudomonadati</taxon>
        <taxon>Bacteroidota</taxon>
        <taxon>Cytophagia</taxon>
        <taxon>Cytophagales</taxon>
        <taxon>Hymenobacteraceae</taxon>
        <taxon>Rufibacter</taxon>
    </lineage>
</organism>
<protein>
    <recommendedName>
        <fullName evidence="4">Lipocalin-like domain-containing protein</fullName>
    </recommendedName>
</protein>
<gene>
    <name evidence="2" type="ORF">FOA19_18905</name>
</gene>
<accession>A0A5B6TBX9</accession>
<dbReference type="PROSITE" id="PS51257">
    <property type="entry name" value="PROKAR_LIPOPROTEIN"/>
    <property type="match status" value="1"/>
</dbReference>
<evidence type="ECO:0000256" key="1">
    <source>
        <dbReference type="SAM" id="SignalP"/>
    </source>
</evidence>
<sequence>MRRLLSLLLVFLVVFSGCSSDDEADVLTVAEAEALLQGKWLLTSGSQDTFLDNGSFVRSEQLSLEDPEYLSFSGGNVQVEIFDKEDSSRRLYNLSEGFVIASNAGKITLRFNQNDYEVLVLSQEQLRLRIEFDNGGEYLLKNYNFTKTK</sequence>
<dbReference type="EMBL" id="VKKY01000003">
    <property type="protein sequence ID" value="KAA3436461.1"/>
    <property type="molecule type" value="Genomic_DNA"/>
</dbReference>
<dbReference type="Proteomes" id="UP000324133">
    <property type="component" value="Unassembled WGS sequence"/>
</dbReference>
<keyword evidence="3" id="KW-1185">Reference proteome</keyword>
<name>A0A5B6TBX9_9BACT</name>
<reference evidence="2 3" key="1">
    <citation type="submission" date="2019-07" db="EMBL/GenBank/DDBJ databases">
        <title>Rufibacter sp. nov., isolated from lake sediment.</title>
        <authorList>
            <person name="Qu J.-H."/>
        </authorList>
    </citation>
    <scope>NUCLEOTIDE SEQUENCE [LARGE SCALE GENOMIC DNA]</scope>
    <source>
        <strain evidence="2 3">NBS58-1</strain>
    </source>
</reference>
<evidence type="ECO:0000313" key="3">
    <source>
        <dbReference type="Proteomes" id="UP000324133"/>
    </source>
</evidence>
<keyword evidence="1" id="KW-0732">Signal</keyword>
<evidence type="ECO:0000313" key="2">
    <source>
        <dbReference type="EMBL" id="KAA3436461.1"/>
    </source>
</evidence>
<feature type="chain" id="PRO_5022884682" description="Lipocalin-like domain-containing protein" evidence="1">
    <location>
        <begin position="25"/>
        <end position="149"/>
    </location>
</feature>
<proteinExistence type="predicted"/>
<dbReference type="AlphaFoldDB" id="A0A5B6TBX9"/>
<dbReference type="RefSeq" id="WP_149092403.1">
    <property type="nucleotide sequence ID" value="NZ_VKKY01000003.1"/>
</dbReference>
<feature type="signal peptide" evidence="1">
    <location>
        <begin position="1"/>
        <end position="24"/>
    </location>
</feature>
<dbReference type="OrthoDB" id="9977599at2"/>